<dbReference type="Gene3D" id="3.30.300.70">
    <property type="entry name" value="RimP-like superfamily, N-terminal"/>
    <property type="match status" value="1"/>
</dbReference>
<dbReference type="PANTHER" id="PTHR33867">
    <property type="entry name" value="RIBOSOME MATURATION FACTOR RIMP"/>
    <property type="match status" value="1"/>
</dbReference>
<dbReference type="NCBIfam" id="NF000927">
    <property type="entry name" value="PRK00092.1-1"/>
    <property type="match status" value="1"/>
</dbReference>
<name>A0A2P6AVK1_9GAMM</name>
<dbReference type="SUPFAM" id="SSF75420">
    <property type="entry name" value="YhbC-like, N-terminal domain"/>
    <property type="match status" value="1"/>
</dbReference>
<dbReference type="Pfam" id="PF17384">
    <property type="entry name" value="DUF150_C"/>
    <property type="match status" value="1"/>
</dbReference>
<evidence type="ECO:0000259" key="4">
    <source>
        <dbReference type="Pfam" id="PF02576"/>
    </source>
</evidence>
<dbReference type="InterPro" id="IPR028989">
    <property type="entry name" value="RimP_N"/>
</dbReference>
<protein>
    <recommendedName>
        <fullName evidence="3">Ribosome maturation factor RimP</fullName>
    </recommendedName>
</protein>
<reference evidence="7" key="1">
    <citation type="submission" date="2018-02" db="EMBL/GenBank/DDBJ databases">
        <title>Genome sequencing of Solimonas sp. HR-BB.</title>
        <authorList>
            <person name="Lee Y."/>
            <person name="Jeon C.O."/>
        </authorList>
    </citation>
    <scope>NUCLEOTIDE SEQUENCE [LARGE SCALE GENOMIC DNA]</scope>
    <source>
        <strain evidence="7">HR-E</strain>
    </source>
</reference>
<dbReference type="GO" id="GO:0000028">
    <property type="term" value="P:ribosomal small subunit assembly"/>
    <property type="evidence" value="ECO:0007669"/>
    <property type="project" value="TreeGrafter"/>
</dbReference>
<dbReference type="FunFam" id="3.30.300.70:FF:000001">
    <property type="entry name" value="Ribosome maturation factor RimP"/>
    <property type="match status" value="1"/>
</dbReference>
<keyword evidence="7" id="KW-1185">Reference proteome</keyword>
<evidence type="ECO:0000256" key="3">
    <source>
        <dbReference type="HAMAP-Rule" id="MF_01077"/>
    </source>
</evidence>
<organism evidence="6 7">
    <name type="scientific">Amnimonas aquatica</name>
    <dbReference type="NCBI Taxonomy" id="2094561"/>
    <lineage>
        <taxon>Bacteria</taxon>
        <taxon>Pseudomonadati</taxon>
        <taxon>Pseudomonadota</taxon>
        <taxon>Gammaproteobacteria</taxon>
        <taxon>Moraxellales</taxon>
        <taxon>Moraxellaceae</taxon>
        <taxon>Amnimonas</taxon>
    </lineage>
</organism>
<feature type="domain" description="Ribosome maturation factor RimP N-terminal" evidence="4">
    <location>
        <begin position="13"/>
        <end position="87"/>
    </location>
</feature>
<dbReference type="AlphaFoldDB" id="A0A2P6AVK1"/>
<gene>
    <name evidence="3" type="primary">rimP</name>
    <name evidence="6" type="ORF">C5O18_00205</name>
</gene>
<dbReference type="Proteomes" id="UP000243900">
    <property type="component" value="Unassembled WGS sequence"/>
</dbReference>
<comment type="subcellular location">
    <subcellularLocation>
        <location evidence="3">Cytoplasm</location>
    </subcellularLocation>
</comment>
<dbReference type="PANTHER" id="PTHR33867:SF1">
    <property type="entry name" value="RIBOSOME MATURATION FACTOR RIMP"/>
    <property type="match status" value="1"/>
</dbReference>
<dbReference type="Pfam" id="PF02576">
    <property type="entry name" value="RimP_N"/>
    <property type="match status" value="1"/>
</dbReference>
<dbReference type="GO" id="GO:0006412">
    <property type="term" value="P:translation"/>
    <property type="evidence" value="ECO:0007669"/>
    <property type="project" value="TreeGrafter"/>
</dbReference>
<evidence type="ECO:0000313" key="6">
    <source>
        <dbReference type="EMBL" id="PQA52323.1"/>
    </source>
</evidence>
<evidence type="ECO:0000259" key="5">
    <source>
        <dbReference type="Pfam" id="PF17384"/>
    </source>
</evidence>
<sequence>MAISKKVEELTSLLEPAVVACGFELWGLEFFQQGRHSVLRLFIDTDRESGVGVDDCSAVSHQVSGVLDVEDPIAGEYTLEVSSPGWDRGLFKPSQYQRFVGEEANLRLNAPLQGRRRYKGAIQSADDTQVSLLVDGVVVQIPFASVDKANIVPNL</sequence>
<accession>A0A2P6AVK1</accession>
<comment type="function">
    <text evidence="3">Required for maturation of 30S ribosomal subunits.</text>
</comment>
<dbReference type="HAMAP" id="MF_01077">
    <property type="entry name" value="RimP"/>
    <property type="match status" value="1"/>
</dbReference>
<evidence type="ECO:0000256" key="2">
    <source>
        <dbReference type="ARBA" id="ARBA00022517"/>
    </source>
</evidence>
<dbReference type="InterPro" id="IPR003728">
    <property type="entry name" value="Ribosome_maturation_RimP"/>
</dbReference>
<dbReference type="InterPro" id="IPR036847">
    <property type="entry name" value="RimP_C_sf"/>
</dbReference>
<dbReference type="GO" id="GO:0005829">
    <property type="term" value="C:cytosol"/>
    <property type="evidence" value="ECO:0007669"/>
    <property type="project" value="TreeGrafter"/>
</dbReference>
<dbReference type="CDD" id="cd01734">
    <property type="entry name" value="YlxS_C"/>
    <property type="match status" value="1"/>
</dbReference>
<dbReference type="Gene3D" id="2.30.30.180">
    <property type="entry name" value="Ribosome maturation factor RimP, C-terminal domain"/>
    <property type="match status" value="1"/>
</dbReference>
<evidence type="ECO:0000256" key="1">
    <source>
        <dbReference type="ARBA" id="ARBA00022490"/>
    </source>
</evidence>
<keyword evidence="2 3" id="KW-0690">Ribosome biogenesis</keyword>
<dbReference type="SUPFAM" id="SSF74942">
    <property type="entry name" value="YhbC-like, C-terminal domain"/>
    <property type="match status" value="1"/>
</dbReference>
<evidence type="ECO:0000313" key="7">
    <source>
        <dbReference type="Proteomes" id="UP000243900"/>
    </source>
</evidence>
<comment type="caution">
    <text evidence="6">The sequence shown here is derived from an EMBL/GenBank/DDBJ whole genome shotgun (WGS) entry which is preliminary data.</text>
</comment>
<feature type="domain" description="Ribosome maturation factor RimP C-terminal" evidence="5">
    <location>
        <begin position="90"/>
        <end position="153"/>
    </location>
</feature>
<comment type="similarity">
    <text evidence="3">Belongs to the RimP family.</text>
</comment>
<dbReference type="EMBL" id="PTQZ01000002">
    <property type="protein sequence ID" value="PQA52323.1"/>
    <property type="molecule type" value="Genomic_DNA"/>
</dbReference>
<dbReference type="InterPro" id="IPR028998">
    <property type="entry name" value="RimP_C"/>
</dbReference>
<proteinExistence type="inferred from homology"/>
<dbReference type="InterPro" id="IPR035956">
    <property type="entry name" value="RimP_N_sf"/>
</dbReference>
<keyword evidence="1 3" id="KW-0963">Cytoplasm</keyword>